<keyword evidence="3 6" id="KW-0812">Transmembrane</keyword>
<dbReference type="PANTHER" id="PTHR42718">
    <property type="entry name" value="MAJOR FACILITATOR SUPERFAMILY MULTIDRUG TRANSPORTER MFSC"/>
    <property type="match status" value="1"/>
</dbReference>
<feature type="transmembrane region" description="Helical" evidence="6">
    <location>
        <begin position="12"/>
        <end position="35"/>
    </location>
</feature>
<keyword evidence="5 6" id="KW-0472">Membrane</keyword>
<dbReference type="FunFam" id="1.20.1250.20:FF:000503">
    <property type="entry name" value="Drug resistance transporter, EmrB/QacA subfamily"/>
    <property type="match status" value="1"/>
</dbReference>
<dbReference type="RefSeq" id="WP_092438778.1">
    <property type="nucleotide sequence ID" value="NZ_FMYP01000037.1"/>
</dbReference>
<dbReference type="PROSITE" id="PS50850">
    <property type="entry name" value="MFS"/>
    <property type="match status" value="1"/>
</dbReference>
<keyword evidence="9" id="KW-1185">Reference proteome</keyword>
<feature type="transmembrane region" description="Helical" evidence="6">
    <location>
        <begin position="399"/>
        <end position="418"/>
    </location>
</feature>
<feature type="transmembrane region" description="Helical" evidence="6">
    <location>
        <begin position="137"/>
        <end position="159"/>
    </location>
</feature>
<feature type="transmembrane region" description="Helical" evidence="6">
    <location>
        <begin position="104"/>
        <end position="125"/>
    </location>
</feature>
<dbReference type="STRING" id="1640674.SAMN05216323_103735"/>
<dbReference type="PROSITE" id="PS00216">
    <property type="entry name" value="SUGAR_TRANSPORT_1"/>
    <property type="match status" value="1"/>
</dbReference>
<feature type="transmembrane region" description="Helical" evidence="6">
    <location>
        <begin position="224"/>
        <end position="241"/>
    </location>
</feature>
<accession>A0A1G6MP61</accession>
<evidence type="ECO:0000256" key="6">
    <source>
        <dbReference type="SAM" id="Phobius"/>
    </source>
</evidence>
<feature type="domain" description="Major facilitator superfamily (MFS) profile" evidence="7">
    <location>
        <begin position="13"/>
        <end position="457"/>
    </location>
</feature>
<reference evidence="8 9" key="1">
    <citation type="submission" date="2016-09" db="EMBL/GenBank/DDBJ databases">
        <authorList>
            <person name="Capua I."/>
            <person name="De Benedictis P."/>
            <person name="Joannis T."/>
            <person name="Lombin L.H."/>
            <person name="Cattoli G."/>
        </authorList>
    </citation>
    <scope>NUCLEOTIDE SEQUENCE [LARGE SCALE GENOMIC DNA]</scope>
    <source>
        <strain evidence="8 9">A7P-90m</strain>
    </source>
</reference>
<feature type="transmembrane region" description="Helical" evidence="6">
    <location>
        <begin position="79"/>
        <end position="98"/>
    </location>
</feature>
<gene>
    <name evidence="8" type="ORF">SAMN05216323_103735</name>
</gene>
<feature type="transmembrane region" description="Helical" evidence="6">
    <location>
        <begin position="47"/>
        <end position="67"/>
    </location>
</feature>
<evidence type="ECO:0000313" key="9">
    <source>
        <dbReference type="Proteomes" id="UP000199452"/>
    </source>
</evidence>
<evidence type="ECO:0000256" key="3">
    <source>
        <dbReference type="ARBA" id="ARBA00022692"/>
    </source>
</evidence>
<protein>
    <submittedName>
        <fullName evidence="8">Drug resistance transporter, EmrB/QacA subfamily</fullName>
    </submittedName>
</protein>
<keyword evidence="4 6" id="KW-1133">Transmembrane helix</keyword>
<feature type="transmembrane region" description="Helical" evidence="6">
    <location>
        <begin position="354"/>
        <end position="378"/>
    </location>
</feature>
<organism evidence="8 9">
    <name type="scientific">Williamwhitmania taraxaci</name>
    <dbReference type="NCBI Taxonomy" id="1640674"/>
    <lineage>
        <taxon>Bacteria</taxon>
        <taxon>Pseudomonadati</taxon>
        <taxon>Bacteroidota</taxon>
        <taxon>Bacteroidia</taxon>
        <taxon>Bacteroidales</taxon>
        <taxon>Williamwhitmaniaceae</taxon>
        <taxon>Williamwhitmania</taxon>
    </lineage>
</organism>
<dbReference type="Proteomes" id="UP000199452">
    <property type="component" value="Unassembled WGS sequence"/>
</dbReference>
<dbReference type="PRINTS" id="PR01036">
    <property type="entry name" value="TCRTETB"/>
</dbReference>
<dbReference type="OrthoDB" id="9807274at2"/>
<evidence type="ECO:0000256" key="4">
    <source>
        <dbReference type="ARBA" id="ARBA00022989"/>
    </source>
</evidence>
<dbReference type="Gene3D" id="1.20.1720.10">
    <property type="entry name" value="Multidrug resistance protein D"/>
    <property type="match status" value="1"/>
</dbReference>
<dbReference type="InterPro" id="IPR011701">
    <property type="entry name" value="MFS"/>
</dbReference>
<evidence type="ECO:0000259" key="7">
    <source>
        <dbReference type="PROSITE" id="PS50850"/>
    </source>
</evidence>
<dbReference type="EMBL" id="FMYP01000037">
    <property type="protein sequence ID" value="SDC57292.1"/>
    <property type="molecule type" value="Genomic_DNA"/>
</dbReference>
<feature type="transmembrane region" description="Helical" evidence="6">
    <location>
        <begin position="165"/>
        <end position="187"/>
    </location>
</feature>
<dbReference type="SUPFAM" id="SSF103473">
    <property type="entry name" value="MFS general substrate transporter"/>
    <property type="match status" value="1"/>
</dbReference>
<feature type="transmembrane region" description="Helical" evidence="6">
    <location>
        <begin position="430"/>
        <end position="453"/>
    </location>
</feature>
<evidence type="ECO:0000256" key="5">
    <source>
        <dbReference type="ARBA" id="ARBA00023136"/>
    </source>
</evidence>
<feature type="transmembrane region" description="Helical" evidence="6">
    <location>
        <begin position="328"/>
        <end position="348"/>
    </location>
</feature>
<dbReference type="InterPro" id="IPR036259">
    <property type="entry name" value="MFS_trans_sf"/>
</dbReference>
<dbReference type="GO" id="GO:0016020">
    <property type="term" value="C:membrane"/>
    <property type="evidence" value="ECO:0007669"/>
    <property type="project" value="UniProtKB-SubCell"/>
</dbReference>
<feature type="transmembrane region" description="Helical" evidence="6">
    <location>
        <begin position="199"/>
        <end position="218"/>
    </location>
</feature>
<dbReference type="InterPro" id="IPR020846">
    <property type="entry name" value="MFS_dom"/>
</dbReference>
<keyword evidence="2" id="KW-0813">Transport</keyword>
<comment type="subcellular location">
    <subcellularLocation>
        <location evidence="1">Membrane</location>
        <topology evidence="1">Multi-pass membrane protein</topology>
    </subcellularLocation>
</comment>
<dbReference type="PANTHER" id="PTHR42718:SF9">
    <property type="entry name" value="MAJOR FACILITATOR SUPERFAMILY MULTIDRUG TRANSPORTER MFSC"/>
    <property type="match status" value="1"/>
</dbReference>
<dbReference type="AlphaFoldDB" id="A0A1G6MP61"/>
<dbReference type="Gene3D" id="1.20.1250.20">
    <property type="entry name" value="MFS general substrate transporter like domains"/>
    <property type="match status" value="1"/>
</dbReference>
<evidence type="ECO:0000256" key="2">
    <source>
        <dbReference type="ARBA" id="ARBA00022448"/>
    </source>
</evidence>
<dbReference type="InterPro" id="IPR005829">
    <property type="entry name" value="Sugar_transporter_CS"/>
</dbReference>
<feature type="transmembrane region" description="Helical" evidence="6">
    <location>
        <begin position="262"/>
        <end position="287"/>
    </location>
</feature>
<dbReference type="CDD" id="cd17321">
    <property type="entry name" value="MFS_MMR_MDR_like"/>
    <property type="match status" value="1"/>
</dbReference>
<dbReference type="Pfam" id="PF07690">
    <property type="entry name" value="MFS_1"/>
    <property type="match status" value="1"/>
</dbReference>
<dbReference type="GO" id="GO:0022857">
    <property type="term" value="F:transmembrane transporter activity"/>
    <property type="evidence" value="ECO:0007669"/>
    <property type="project" value="InterPro"/>
</dbReference>
<sequence length="463" mass="49990">METAAPKIHKNLLLILIMLTSFINPFMGAAVNIALPQIGGEFSMNAVTMSWVAMSFLLASAVVLVPMGKLADMFGRKKIFLWGNGVVVMASLMCAFSTSTSMLLIFRAIQGIGGAMMFGTSMAIVTSAFPPHERGKAIGMNVTAVYLGLSAAPVLGGFLTQSFGWQSLFVLPIPIGLLVLFATPYAVKQEWADARHEQFDLKGSLIYIASMSAFMYGFSKIPDNFAIACTVAGLAGLLFFIRVEWKAQYPVLDMKLFAHNRLFAMSNLAALINYATTFAITFIISLYLQYVKGFSPREAGTILVAQPIMMAIVATFSGRMSDRYDSRILSSMGMTIIAVGLCLLLPINDSTSNGYIVAALLILGIGFGLFSSPNTNAIMSSVEKRYLGIASATVGTMRLTGQMMSMGIATLVLHLFIGNDKINPSNHIQFLHASHLTIGVFIALSILGIWASLARGKRENVKD</sequence>
<proteinExistence type="predicted"/>
<evidence type="ECO:0000313" key="8">
    <source>
        <dbReference type="EMBL" id="SDC57292.1"/>
    </source>
</evidence>
<evidence type="ECO:0000256" key="1">
    <source>
        <dbReference type="ARBA" id="ARBA00004141"/>
    </source>
</evidence>
<feature type="transmembrane region" description="Helical" evidence="6">
    <location>
        <begin position="299"/>
        <end position="316"/>
    </location>
</feature>
<name>A0A1G6MP61_9BACT</name>